<dbReference type="Gene3D" id="3.60.15.10">
    <property type="entry name" value="Ribonuclease Z/Hydroxyacylglutathione hydrolase-like"/>
    <property type="match status" value="1"/>
</dbReference>
<dbReference type="InterPro" id="IPR001279">
    <property type="entry name" value="Metallo-B-lactamas"/>
</dbReference>
<evidence type="ECO:0000259" key="1">
    <source>
        <dbReference type="SMART" id="SM00849"/>
    </source>
</evidence>
<feature type="domain" description="Metallo-beta-lactamase" evidence="1">
    <location>
        <begin position="44"/>
        <end position="233"/>
    </location>
</feature>
<dbReference type="Proteomes" id="UP000245489">
    <property type="component" value="Unassembled WGS sequence"/>
</dbReference>
<dbReference type="PANTHER" id="PTHR42663">
    <property type="entry name" value="HYDROLASE C777.06C-RELATED-RELATED"/>
    <property type="match status" value="1"/>
</dbReference>
<reference evidence="2 3" key="1">
    <citation type="submission" date="2018-05" db="EMBL/GenBank/DDBJ databases">
        <title>Genomic Encyclopedia of Archaeal and Bacterial Type Strains, Phase II (KMG-II): from individual species to whole genera.</title>
        <authorList>
            <person name="Goeker M."/>
        </authorList>
    </citation>
    <scope>NUCLEOTIDE SEQUENCE [LARGE SCALE GENOMIC DNA]</scope>
    <source>
        <strain evidence="2 3">DSM 22214</strain>
    </source>
</reference>
<dbReference type="SMART" id="SM00849">
    <property type="entry name" value="Lactamase_B"/>
    <property type="match status" value="1"/>
</dbReference>
<dbReference type="AlphaFoldDB" id="A0A316DGJ9"/>
<protein>
    <submittedName>
        <fullName evidence="2">Phosphoribosyl 1,2-cyclic phosphate phosphodiesterase</fullName>
    </submittedName>
</protein>
<organism evidence="2 3">
    <name type="scientific">Arcicella aurantiaca</name>
    <dbReference type="NCBI Taxonomy" id="591202"/>
    <lineage>
        <taxon>Bacteria</taxon>
        <taxon>Pseudomonadati</taxon>
        <taxon>Bacteroidota</taxon>
        <taxon>Cytophagia</taxon>
        <taxon>Cytophagales</taxon>
        <taxon>Flectobacillaceae</taxon>
        <taxon>Arcicella</taxon>
    </lineage>
</organism>
<dbReference type="Pfam" id="PF12706">
    <property type="entry name" value="Lactamase_B_2"/>
    <property type="match status" value="1"/>
</dbReference>
<evidence type="ECO:0000313" key="2">
    <source>
        <dbReference type="EMBL" id="PWK17025.1"/>
    </source>
</evidence>
<dbReference type="CDD" id="cd16279">
    <property type="entry name" value="metallo-hydrolase-like_MBL-fold"/>
    <property type="match status" value="1"/>
</dbReference>
<dbReference type="InterPro" id="IPR036866">
    <property type="entry name" value="RibonucZ/Hydroxyglut_hydro"/>
</dbReference>
<dbReference type="SUPFAM" id="SSF56281">
    <property type="entry name" value="Metallo-hydrolase/oxidoreductase"/>
    <property type="match status" value="1"/>
</dbReference>
<name>A0A316DGJ9_9BACT</name>
<gene>
    <name evidence="2" type="ORF">LV89_04579</name>
</gene>
<sequence length="264" mass="30426">MPNSQPQTPIMQITFLGTGTSQGVPVIACGCEVCQSLDFRDKRLRVSIHIEVDGKSFVIDTGPDFRQQMLRERVNNLDAILFTHEHKDHTAGLDDVRAYNFFQKRDMPIFARKHVLEQIKQEFYYAFTEIKYPGTPQITLNEIVNEPFQIEGVNFTPIEVMHMKLPVFGFRVHDFAYVTDVNFISEKEMEKLKGCKVIVMGALRKEKHLSHYTLSEAIEVLEKIAPEQAYLTHISHQMGLHREVEEELPAFIKLAYDGLTLKLD</sequence>
<comment type="caution">
    <text evidence="2">The sequence shown here is derived from an EMBL/GenBank/DDBJ whole genome shotgun (WGS) entry which is preliminary data.</text>
</comment>
<accession>A0A316DGJ9</accession>
<evidence type="ECO:0000313" key="3">
    <source>
        <dbReference type="Proteomes" id="UP000245489"/>
    </source>
</evidence>
<keyword evidence="3" id="KW-1185">Reference proteome</keyword>
<dbReference type="PANTHER" id="PTHR42663:SF6">
    <property type="entry name" value="HYDROLASE C777.06C-RELATED"/>
    <property type="match status" value="1"/>
</dbReference>
<dbReference type="EMBL" id="QGGO01000039">
    <property type="protein sequence ID" value="PWK17025.1"/>
    <property type="molecule type" value="Genomic_DNA"/>
</dbReference>
<proteinExistence type="predicted"/>